<dbReference type="Proteomes" id="UP000594638">
    <property type="component" value="Unassembled WGS sequence"/>
</dbReference>
<evidence type="ECO:0000313" key="2">
    <source>
        <dbReference type="EMBL" id="CAA3016948.1"/>
    </source>
</evidence>
<evidence type="ECO:0000256" key="1">
    <source>
        <dbReference type="SAM" id="MobiDB-lite"/>
    </source>
</evidence>
<keyword evidence="3" id="KW-1185">Reference proteome</keyword>
<dbReference type="EMBL" id="CACTIH010007661">
    <property type="protein sequence ID" value="CAA3016948.1"/>
    <property type="molecule type" value="Genomic_DNA"/>
</dbReference>
<dbReference type="OrthoDB" id="929250at2759"/>
<dbReference type="AlphaFoldDB" id="A0A8S0UDP2"/>
<sequence>MPDLDLVEALSDDDVVGIGALYFLTAYLFPKDYKKVVDNYLFALVEDFDSRKKKKTKNSTDNASTSGKSMILLMDSSMGQPNISNDDDDFVDPPPRRQESPP</sequence>
<reference evidence="2 3" key="1">
    <citation type="submission" date="2019-12" db="EMBL/GenBank/DDBJ databases">
        <authorList>
            <person name="Alioto T."/>
            <person name="Alioto T."/>
            <person name="Gomez Garrido J."/>
        </authorList>
    </citation>
    <scope>NUCLEOTIDE SEQUENCE [LARGE SCALE GENOMIC DNA]</scope>
</reference>
<dbReference type="Gramene" id="OE9A100839T1">
    <property type="protein sequence ID" value="OE9A100839C1"/>
    <property type="gene ID" value="OE9A100839"/>
</dbReference>
<accession>A0A8S0UDP2</accession>
<evidence type="ECO:0000313" key="3">
    <source>
        <dbReference type="Proteomes" id="UP000594638"/>
    </source>
</evidence>
<gene>
    <name evidence="2" type="ORF">OLEA9_A100839</name>
</gene>
<feature type="compositionally biased region" description="Polar residues" evidence="1">
    <location>
        <begin position="59"/>
        <end position="68"/>
    </location>
</feature>
<proteinExistence type="predicted"/>
<comment type="caution">
    <text evidence="2">The sequence shown here is derived from an EMBL/GenBank/DDBJ whole genome shotgun (WGS) entry which is preliminary data.</text>
</comment>
<protein>
    <submittedName>
        <fullName evidence="2">Uncharacterized protein</fullName>
    </submittedName>
</protein>
<organism evidence="2 3">
    <name type="scientific">Olea europaea subsp. europaea</name>
    <dbReference type="NCBI Taxonomy" id="158383"/>
    <lineage>
        <taxon>Eukaryota</taxon>
        <taxon>Viridiplantae</taxon>
        <taxon>Streptophyta</taxon>
        <taxon>Embryophyta</taxon>
        <taxon>Tracheophyta</taxon>
        <taxon>Spermatophyta</taxon>
        <taxon>Magnoliopsida</taxon>
        <taxon>eudicotyledons</taxon>
        <taxon>Gunneridae</taxon>
        <taxon>Pentapetalae</taxon>
        <taxon>asterids</taxon>
        <taxon>lamiids</taxon>
        <taxon>Lamiales</taxon>
        <taxon>Oleaceae</taxon>
        <taxon>Oleeae</taxon>
        <taxon>Olea</taxon>
    </lineage>
</organism>
<name>A0A8S0UDP2_OLEEU</name>
<feature type="region of interest" description="Disordered" evidence="1">
    <location>
        <begin position="51"/>
        <end position="102"/>
    </location>
</feature>